<evidence type="ECO:0000256" key="1">
    <source>
        <dbReference type="ARBA" id="ARBA00022729"/>
    </source>
</evidence>
<dbReference type="AlphaFoldDB" id="A0A7X8YHA8"/>
<proteinExistence type="inferred from homology"/>
<keyword evidence="2" id="KW-0143">Chaperone</keyword>
<comment type="caution">
    <text evidence="5">The sequence shown here is derived from an EMBL/GenBank/DDBJ whole genome shotgun (WGS) entry which is preliminary data.</text>
</comment>
<dbReference type="Gene3D" id="3.30.910.20">
    <property type="entry name" value="Skp domain"/>
    <property type="match status" value="1"/>
</dbReference>
<gene>
    <name evidence="5" type="ORF">HGP28_09695</name>
</gene>
<keyword evidence="3" id="KW-0175">Coiled coil</keyword>
<dbReference type="InterPro" id="IPR024930">
    <property type="entry name" value="Skp_dom_sf"/>
</dbReference>
<feature type="coiled-coil region" evidence="3">
    <location>
        <begin position="49"/>
        <end position="80"/>
    </location>
</feature>
<comment type="subunit">
    <text evidence="2">Homotrimer.</text>
</comment>
<evidence type="ECO:0000256" key="2">
    <source>
        <dbReference type="PIRNR" id="PIRNR002094"/>
    </source>
</evidence>
<reference evidence="5 6" key="1">
    <citation type="submission" date="2020-04" db="EMBL/GenBank/DDBJ databases">
        <title>Vibrio sp. SM6, a novel species isolated from seawater.</title>
        <authorList>
            <person name="Wang X."/>
        </authorList>
    </citation>
    <scope>NUCLEOTIDE SEQUENCE [LARGE SCALE GENOMIC DNA]</scope>
    <source>
        <strain evidence="5 6">SM6</strain>
    </source>
</reference>
<dbReference type="Pfam" id="PF03938">
    <property type="entry name" value="OmpH"/>
    <property type="match status" value="1"/>
</dbReference>
<dbReference type="Proteomes" id="UP000535589">
    <property type="component" value="Unassembled WGS sequence"/>
</dbReference>
<sequence length="169" mass="19007">MKNFVKAASLGFIVLSASLATTAAEAAQKIGYVNSAQIFQALPQREIALQKMQAEFKDREQELKAIEAKAKTMIEKLQRDGQLMSSEEQDKLKIEIGQLDSQFKIKAQSLTQDSKKREAEETQKLFETIQTAVNKIAKDEGYDMILDARSLSYAKPEYDLSEKVIKALK</sequence>
<keyword evidence="1 4" id="KW-0732">Signal</keyword>
<feature type="chain" id="PRO_5030542299" description="Chaperone protein skp" evidence="4">
    <location>
        <begin position="24"/>
        <end position="169"/>
    </location>
</feature>
<feature type="signal peptide" evidence="4">
    <location>
        <begin position="1"/>
        <end position="23"/>
    </location>
</feature>
<dbReference type="GO" id="GO:0050821">
    <property type="term" value="P:protein stabilization"/>
    <property type="evidence" value="ECO:0007669"/>
    <property type="project" value="TreeGrafter"/>
</dbReference>
<dbReference type="PANTHER" id="PTHR35089:SF1">
    <property type="entry name" value="CHAPERONE PROTEIN SKP"/>
    <property type="match status" value="1"/>
</dbReference>
<dbReference type="SMART" id="SM00935">
    <property type="entry name" value="OmpH"/>
    <property type="match status" value="1"/>
</dbReference>
<organism evidence="5 6">
    <name type="scientific">Vibrio agarilyticus</name>
    <dbReference type="NCBI Taxonomy" id="2726741"/>
    <lineage>
        <taxon>Bacteria</taxon>
        <taxon>Pseudomonadati</taxon>
        <taxon>Pseudomonadota</taxon>
        <taxon>Gammaproteobacteria</taxon>
        <taxon>Vibrionales</taxon>
        <taxon>Vibrionaceae</taxon>
        <taxon>Vibrio</taxon>
    </lineage>
</organism>
<evidence type="ECO:0000313" key="6">
    <source>
        <dbReference type="Proteomes" id="UP000535589"/>
    </source>
</evidence>
<dbReference type="PIRSF" id="PIRSF002094">
    <property type="entry name" value="OMP26_Skp"/>
    <property type="match status" value="1"/>
</dbReference>
<comment type="function">
    <text evidence="2">Molecular chaperone that interacts specifically with outer membrane proteins, thus maintaining the solubility of early folding intermediates during passage through the periplasm.</text>
</comment>
<dbReference type="RefSeq" id="WP_168836258.1">
    <property type="nucleotide sequence ID" value="NZ_JABAIK010000008.1"/>
</dbReference>
<protein>
    <recommendedName>
        <fullName evidence="2">Chaperone protein skp</fullName>
    </recommendedName>
</protein>
<comment type="subcellular location">
    <subcellularLocation>
        <location evidence="2">Periplasm</location>
    </subcellularLocation>
</comment>
<comment type="similarity">
    <text evidence="2">Belongs to the skp family.</text>
</comment>
<evidence type="ECO:0000256" key="3">
    <source>
        <dbReference type="SAM" id="Coils"/>
    </source>
</evidence>
<evidence type="ECO:0000256" key="4">
    <source>
        <dbReference type="SAM" id="SignalP"/>
    </source>
</evidence>
<dbReference type="SUPFAM" id="SSF111384">
    <property type="entry name" value="OmpH-like"/>
    <property type="match status" value="1"/>
</dbReference>
<dbReference type="GO" id="GO:0005829">
    <property type="term" value="C:cytosol"/>
    <property type="evidence" value="ECO:0007669"/>
    <property type="project" value="TreeGrafter"/>
</dbReference>
<name>A0A7X8YHA8_9VIBR</name>
<keyword evidence="6" id="KW-1185">Reference proteome</keyword>
<keyword evidence="2" id="KW-0574">Periplasm</keyword>
<dbReference type="EMBL" id="JABAIK010000008">
    <property type="protein sequence ID" value="NLS13162.1"/>
    <property type="molecule type" value="Genomic_DNA"/>
</dbReference>
<accession>A0A7X8YHA8</accession>
<evidence type="ECO:0000313" key="5">
    <source>
        <dbReference type="EMBL" id="NLS13162.1"/>
    </source>
</evidence>
<dbReference type="GO" id="GO:0042597">
    <property type="term" value="C:periplasmic space"/>
    <property type="evidence" value="ECO:0007669"/>
    <property type="project" value="UniProtKB-SubCell"/>
</dbReference>
<dbReference type="InterPro" id="IPR005632">
    <property type="entry name" value="Chaperone_Skp"/>
</dbReference>
<dbReference type="GO" id="GO:0051082">
    <property type="term" value="F:unfolded protein binding"/>
    <property type="evidence" value="ECO:0007669"/>
    <property type="project" value="InterPro"/>
</dbReference>
<dbReference type="PANTHER" id="PTHR35089">
    <property type="entry name" value="CHAPERONE PROTEIN SKP"/>
    <property type="match status" value="1"/>
</dbReference>